<organism evidence="1 2">
    <name type="scientific">Streptomyces machairae</name>
    <dbReference type="NCBI Taxonomy" id="3134109"/>
    <lineage>
        <taxon>Bacteria</taxon>
        <taxon>Bacillati</taxon>
        <taxon>Actinomycetota</taxon>
        <taxon>Actinomycetes</taxon>
        <taxon>Kitasatosporales</taxon>
        <taxon>Streptomycetaceae</taxon>
        <taxon>Streptomyces</taxon>
    </lineage>
</organism>
<evidence type="ECO:0000313" key="2">
    <source>
        <dbReference type="Proteomes" id="UP001376459"/>
    </source>
</evidence>
<protein>
    <submittedName>
        <fullName evidence="1">Uncharacterized protein</fullName>
    </submittedName>
</protein>
<keyword evidence="2" id="KW-1185">Reference proteome</keyword>
<proteinExistence type="predicted"/>
<dbReference type="EMBL" id="JBBKAK010000001">
    <property type="protein sequence ID" value="MEJ8667550.1"/>
    <property type="molecule type" value="Genomic_DNA"/>
</dbReference>
<name>A0ABU8UF56_9ACTN</name>
<evidence type="ECO:0000313" key="1">
    <source>
        <dbReference type="EMBL" id="MEJ8667550.1"/>
    </source>
</evidence>
<sequence>MLLGTVESANELRQEYETRYAALRRALLKLHAAAACAVLACAAGAGTVASC</sequence>
<dbReference type="Proteomes" id="UP001376459">
    <property type="component" value="Unassembled WGS sequence"/>
</dbReference>
<accession>A0ABU8UF56</accession>
<comment type="caution">
    <text evidence="1">The sequence shown here is derived from an EMBL/GenBank/DDBJ whole genome shotgun (WGS) entry which is preliminary data.</text>
</comment>
<reference evidence="1 2" key="1">
    <citation type="submission" date="2024-03" db="EMBL/GenBank/DDBJ databases">
        <title>Novel Streptomyces species of biotechnological and ecological value are a feature of Machair soil.</title>
        <authorList>
            <person name="Prole J.R."/>
            <person name="Goodfellow M."/>
            <person name="Allenby N."/>
            <person name="Ward A.C."/>
        </authorList>
    </citation>
    <scope>NUCLEOTIDE SEQUENCE [LARGE SCALE GENOMIC DNA]</scope>
    <source>
        <strain evidence="1 2">MS1.AVA.1</strain>
    </source>
</reference>
<gene>
    <name evidence="1" type="ORF">WKI71_00295</name>
</gene>